<dbReference type="InterPro" id="IPR023302">
    <property type="entry name" value="Pept_S9A_N"/>
</dbReference>
<evidence type="ECO:0000256" key="1">
    <source>
        <dbReference type="ARBA" id="ARBA00001070"/>
    </source>
</evidence>
<dbReference type="InterPro" id="IPR029058">
    <property type="entry name" value="AB_hydrolase_fold"/>
</dbReference>
<keyword evidence="10" id="KW-1185">Reference proteome</keyword>
<keyword evidence="6" id="KW-0720">Serine protease</keyword>
<dbReference type="AlphaFoldDB" id="A0A838L378"/>
<evidence type="ECO:0000256" key="6">
    <source>
        <dbReference type="ARBA" id="ARBA00022825"/>
    </source>
</evidence>
<sequence>MHDISPDGPIAYPETARDDAIEELGGRRFADPWRWLEGDVRTDERVQAWVAAEVALTDSYLDTLPGRIAIRERLTKLWNYERVSLPRRRGGRYFFLRNSGLEAQAVLCAREAHDAPARVLIDPNDWSEDGATALGEWEPSDDGRRLAFTVQDGGSDWRVVRVLDAIGGDTLSDEVRWVKFSGLAWASNGSGFFYSRFPEPRAGMEHQAQNLDHAVYFHRLGTDQAADFQVYATPDRPRLIHTAEVSEDGHWLLISSAEGTEARTELTVIDLTAPKLAPKILVRGLENDWRLAGSKGDIFYFVTDLEAPRRRIVSIDVASEMRRRREIVPHGEDLVADALLVGDRLLVSVLRNVASELRIYNLDGRLMDTVVLPGIGAVTGMEGRGDSSEAFFAFTSYDRPTEIHRLDAGSAVALPYAQPQLQFDRDEYVVEQTSCTSKDGTVIPLFLLRRKDVTHAAPTLLYGYGGFEISLTPGFSSAALCWAAMGGVYAVANIRGGGEYGKAWHDAGRRASKQNVFDDFIAAAEHLKTEGVASGVVVHGHSNGGLLVAAVTNQRPDLFTAALPAVGVHDMTRFHRFTAGRYWIDDYGDPGKEEDLAVLMAYSPIHNIRDGADYPAILIATADTDDRVVPAHSFKYAAALQAANIGPKPHLIRIETRAGHGAGKPTAKQIDEIADLWAFAAKWSGLAA</sequence>
<proteinExistence type="inferred from homology"/>
<dbReference type="Pfam" id="PF02897">
    <property type="entry name" value="Peptidase_S9_N"/>
    <property type="match status" value="1"/>
</dbReference>
<evidence type="ECO:0000256" key="2">
    <source>
        <dbReference type="ARBA" id="ARBA00005228"/>
    </source>
</evidence>
<dbReference type="EMBL" id="JACEIB010000003">
    <property type="protein sequence ID" value="MBA2933380.1"/>
    <property type="molecule type" value="Genomic_DNA"/>
</dbReference>
<dbReference type="PANTHER" id="PTHR42881:SF2">
    <property type="entry name" value="PROLYL ENDOPEPTIDASE"/>
    <property type="match status" value="1"/>
</dbReference>
<dbReference type="GO" id="GO:0070012">
    <property type="term" value="F:oligopeptidase activity"/>
    <property type="evidence" value="ECO:0007669"/>
    <property type="project" value="TreeGrafter"/>
</dbReference>
<dbReference type="Gene3D" id="2.130.10.120">
    <property type="entry name" value="Prolyl oligopeptidase, N-terminal domain"/>
    <property type="match status" value="1"/>
</dbReference>
<dbReference type="InterPro" id="IPR001375">
    <property type="entry name" value="Peptidase_S9_cat"/>
</dbReference>
<dbReference type="RefSeq" id="WP_181638798.1">
    <property type="nucleotide sequence ID" value="NZ_JACEIB010000003.1"/>
</dbReference>
<dbReference type="FunFam" id="3.40.50.1820:FF:000005">
    <property type="entry name" value="Prolyl endopeptidase"/>
    <property type="match status" value="1"/>
</dbReference>
<dbReference type="GO" id="GO:0006508">
    <property type="term" value="P:proteolysis"/>
    <property type="evidence" value="ECO:0007669"/>
    <property type="project" value="UniProtKB-KW"/>
</dbReference>
<dbReference type="InterPro" id="IPR051167">
    <property type="entry name" value="Prolyl_oligopep/macrocyclase"/>
</dbReference>
<protein>
    <recommendedName>
        <fullName evidence="3">prolyl oligopeptidase</fullName>
        <ecNumber evidence="3">3.4.21.26</ecNumber>
    </recommendedName>
</protein>
<dbReference type="Gene3D" id="3.40.50.1820">
    <property type="entry name" value="alpha/beta hydrolase"/>
    <property type="match status" value="1"/>
</dbReference>
<name>A0A838L378_9SPHN</name>
<feature type="domain" description="Peptidase S9A N-terminal" evidence="8">
    <location>
        <begin position="13"/>
        <end position="410"/>
    </location>
</feature>
<evidence type="ECO:0000256" key="3">
    <source>
        <dbReference type="ARBA" id="ARBA00011897"/>
    </source>
</evidence>
<evidence type="ECO:0000313" key="10">
    <source>
        <dbReference type="Proteomes" id="UP000570166"/>
    </source>
</evidence>
<dbReference type="PRINTS" id="PR00862">
    <property type="entry name" value="PROLIGOPTASE"/>
</dbReference>
<comment type="caution">
    <text evidence="9">The sequence shown here is derived from an EMBL/GenBank/DDBJ whole genome shotgun (WGS) entry which is preliminary data.</text>
</comment>
<comment type="catalytic activity">
    <reaction evidence="1">
        <text>Hydrolysis of Pro-|-Xaa &gt;&gt; Ala-|-Xaa in oligopeptides.</text>
        <dbReference type="EC" id="3.4.21.26"/>
    </reaction>
</comment>
<feature type="domain" description="Peptidase S9 prolyl oligopeptidase catalytic" evidence="7">
    <location>
        <begin position="474"/>
        <end position="685"/>
    </location>
</feature>
<dbReference type="GO" id="GO:0004252">
    <property type="term" value="F:serine-type endopeptidase activity"/>
    <property type="evidence" value="ECO:0007669"/>
    <property type="project" value="UniProtKB-EC"/>
</dbReference>
<keyword evidence="5" id="KW-0378">Hydrolase</keyword>
<gene>
    <name evidence="9" type="ORF">HZF05_04650</name>
</gene>
<evidence type="ECO:0000259" key="7">
    <source>
        <dbReference type="Pfam" id="PF00326"/>
    </source>
</evidence>
<evidence type="ECO:0000256" key="5">
    <source>
        <dbReference type="ARBA" id="ARBA00022801"/>
    </source>
</evidence>
<dbReference type="SUPFAM" id="SSF53474">
    <property type="entry name" value="alpha/beta-Hydrolases"/>
    <property type="match status" value="1"/>
</dbReference>
<keyword evidence="4" id="KW-0645">Protease</keyword>
<dbReference type="SUPFAM" id="SSF50993">
    <property type="entry name" value="Peptidase/esterase 'gauge' domain"/>
    <property type="match status" value="1"/>
</dbReference>
<evidence type="ECO:0000259" key="8">
    <source>
        <dbReference type="Pfam" id="PF02897"/>
    </source>
</evidence>
<dbReference type="EC" id="3.4.21.26" evidence="3"/>
<reference evidence="9 10" key="1">
    <citation type="submission" date="2020-07" db="EMBL/GenBank/DDBJ databases">
        <authorList>
            <person name="Sun Q."/>
        </authorList>
    </citation>
    <scope>NUCLEOTIDE SEQUENCE [LARGE SCALE GENOMIC DNA]</scope>
    <source>
        <strain evidence="9 10">CGMCC 1.13654</strain>
    </source>
</reference>
<dbReference type="InterPro" id="IPR002470">
    <property type="entry name" value="Peptidase_S9A"/>
</dbReference>
<comment type="similarity">
    <text evidence="2">Belongs to the peptidase S9A family.</text>
</comment>
<dbReference type="PANTHER" id="PTHR42881">
    <property type="entry name" value="PROLYL ENDOPEPTIDASE"/>
    <property type="match status" value="1"/>
</dbReference>
<dbReference type="GO" id="GO:0005829">
    <property type="term" value="C:cytosol"/>
    <property type="evidence" value="ECO:0007669"/>
    <property type="project" value="TreeGrafter"/>
</dbReference>
<dbReference type="Pfam" id="PF00326">
    <property type="entry name" value="Peptidase_S9"/>
    <property type="match status" value="1"/>
</dbReference>
<accession>A0A838L378</accession>
<evidence type="ECO:0000256" key="4">
    <source>
        <dbReference type="ARBA" id="ARBA00022670"/>
    </source>
</evidence>
<organism evidence="9 10">
    <name type="scientific">Sphingomonas chungangi</name>
    <dbReference type="NCBI Taxonomy" id="2683589"/>
    <lineage>
        <taxon>Bacteria</taxon>
        <taxon>Pseudomonadati</taxon>
        <taxon>Pseudomonadota</taxon>
        <taxon>Alphaproteobacteria</taxon>
        <taxon>Sphingomonadales</taxon>
        <taxon>Sphingomonadaceae</taxon>
        <taxon>Sphingomonas</taxon>
    </lineage>
</organism>
<evidence type="ECO:0000313" key="9">
    <source>
        <dbReference type="EMBL" id="MBA2933380.1"/>
    </source>
</evidence>
<dbReference type="Proteomes" id="UP000570166">
    <property type="component" value="Unassembled WGS sequence"/>
</dbReference>